<dbReference type="Pfam" id="PF02928">
    <property type="entry name" value="zf-C5HC2"/>
    <property type="match status" value="1"/>
</dbReference>
<dbReference type="PANTHER" id="PTHR10694">
    <property type="entry name" value="LYSINE-SPECIFIC DEMETHYLASE"/>
    <property type="match status" value="1"/>
</dbReference>
<dbReference type="AlphaFoldDB" id="A0A9P0Z8I4"/>
<dbReference type="SUPFAM" id="SSF51197">
    <property type="entry name" value="Clavaminate synthase-like"/>
    <property type="match status" value="1"/>
</dbReference>
<protein>
    <submittedName>
        <fullName evidence="3">Uncharacterized protein</fullName>
    </submittedName>
</protein>
<feature type="domain" description="JmjC" evidence="2">
    <location>
        <begin position="333"/>
        <end position="498"/>
    </location>
</feature>
<evidence type="ECO:0000259" key="2">
    <source>
        <dbReference type="PROSITE" id="PS51184"/>
    </source>
</evidence>
<proteinExistence type="predicted"/>
<dbReference type="PROSITE" id="PS51184">
    <property type="entry name" value="JMJC"/>
    <property type="match status" value="1"/>
</dbReference>
<dbReference type="SMART" id="SM00558">
    <property type="entry name" value="JmjC"/>
    <property type="match status" value="1"/>
</dbReference>
<evidence type="ECO:0000313" key="4">
    <source>
        <dbReference type="Proteomes" id="UP001152484"/>
    </source>
</evidence>
<evidence type="ECO:0000259" key="1">
    <source>
        <dbReference type="PROSITE" id="PS51183"/>
    </source>
</evidence>
<reference evidence="3" key="1">
    <citation type="submission" date="2022-07" db="EMBL/GenBank/DDBJ databases">
        <authorList>
            <person name="Macas J."/>
            <person name="Novak P."/>
            <person name="Neumann P."/>
        </authorList>
    </citation>
    <scope>NUCLEOTIDE SEQUENCE</scope>
</reference>
<dbReference type="Proteomes" id="UP001152484">
    <property type="component" value="Unassembled WGS sequence"/>
</dbReference>
<dbReference type="InterPro" id="IPR003347">
    <property type="entry name" value="JmjC_dom"/>
</dbReference>
<feature type="domain" description="JmjN" evidence="1">
    <location>
        <begin position="124"/>
        <end position="165"/>
    </location>
</feature>
<dbReference type="GO" id="GO:0005634">
    <property type="term" value="C:nucleus"/>
    <property type="evidence" value="ECO:0007669"/>
    <property type="project" value="TreeGrafter"/>
</dbReference>
<dbReference type="OrthoDB" id="1678912at2759"/>
<dbReference type="GO" id="GO:0010468">
    <property type="term" value="P:regulation of gene expression"/>
    <property type="evidence" value="ECO:0007669"/>
    <property type="project" value="TreeGrafter"/>
</dbReference>
<dbReference type="Pfam" id="PF02375">
    <property type="entry name" value="JmjN"/>
    <property type="match status" value="1"/>
</dbReference>
<dbReference type="PANTHER" id="PTHR10694:SF54">
    <property type="entry name" value="INACTIVE LYSINE-SPECIFIC DEMETHYLASE JMJ19-RELATED"/>
    <property type="match status" value="1"/>
</dbReference>
<name>A0A9P0Z8I4_CUSEU</name>
<evidence type="ECO:0000313" key="3">
    <source>
        <dbReference type="EMBL" id="CAH9093740.1"/>
    </source>
</evidence>
<dbReference type="InterPro" id="IPR004198">
    <property type="entry name" value="Znf_C5HC2"/>
</dbReference>
<dbReference type="InterPro" id="IPR003349">
    <property type="entry name" value="JmjN"/>
</dbReference>
<gene>
    <name evidence="3" type="ORF">CEURO_LOCUS12428</name>
</gene>
<sequence>MQDSLVPPGFVPSTSFLLKKVETVQDSPLPVEESEKCSTLSDSIPSVFNADLHKQYATKSRPWIVDGHSEKELKYDSDDGFECLYSRPFLPSGVVRGCPSCADCLKVVARWHPEDSYMPLLEEAPVFHPTEEEFKDTLNYVASIRSRVKEHGICRIVPPKSWQPPPLVEEKKTWETSKFVTHIQHIDELGDLFMKKRLHRAHLKMRRKRKRSSIKNLILGSFNGANVVDCQSDIFRFESGPEFTLQSFKNYADDFKSQYFSKSNINTDRSVSSPASSKSWEPSIQDIEGEYWRIVESPIQKLEVFRAANLDARVFKSEFTAKRNGLKMPKSSVYTQSGWNLKNTPVLQGSLLRYETCSTSSILDPQLVIGMCFSSSFWKIEEHHLYSVCYMHLGAPRVWYVIPHQHRPKFEEIVKKQFPESIKHPWSLLNVATQIPPSTLISEGIPVYRCVQYPKEFVLIFPGSYHSQLDCGFNCSEAVNFAPYDWLPHGQLAVERYSDFHRKTSISYDKLLLKAAGEAIKALCERLFVNDPSDHLQWTCFCGKDGILAKALKARVKSEEVRQKYLCITLQKQVMEDDVDISTKRECIVCFYDLHLSAVGCSCSPDKYTCLRHVKLLCSCEWSSRCLFYRYDMSELTIMVEALEGKQSALYTWAKEKLRLILQPHLSEDQRSPDSRD</sequence>
<dbReference type="PROSITE" id="PS51183">
    <property type="entry name" value="JMJN"/>
    <property type="match status" value="1"/>
</dbReference>
<comment type="caution">
    <text evidence="3">The sequence shown here is derived from an EMBL/GenBank/DDBJ whole genome shotgun (WGS) entry which is preliminary data.</text>
</comment>
<dbReference type="Pfam" id="PF02373">
    <property type="entry name" value="JmjC"/>
    <property type="match status" value="1"/>
</dbReference>
<dbReference type="GO" id="GO:0034647">
    <property type="term" value="F:histone H3K4me/H3K4me2/H3K4me3 demethylase activity"/>
    <property type="evidence" value="ECO:0007669"/>
    <property type="project" value="TreeGrafter"/>
</dbReference>
<dbReference type="Gene3D" id="2.60.120.650">
    <property type="entry name" value="Cupin"/>
    <property type="match status" value="1"/>
</dbReference>
<keyword evidence="4" id="KW-1185">Reference proteome</keyword>
<organism evidence="3 4">
    <name type="scientific">Cuscuta europaea</name>
    <name type="common">European dodder</name>
    <dbReference type="NCBI Taxonomy" id="41803"/>
    <lineage>
        <taxon>Eukaryota</taxon>
        <taxon>Viridiplantae</taxon>
        <taxon>Streptophyta</taxon>
        <taxon>Embryophyta</taxon>
        <taxon>Tracheophyta</taxon>
        <taxon>Spermatophyta</taxon>
        <taxon>Magnoliopsida</taxon>
        <taxon>eudicotyledons</taxon>
        <taxon>Gunneridae</taxon>
        <taxon>Pentapetalae</taxon>
        <taxon>asterids</taxon>
        <taxon>lamiids</taxon>
        <taxon>Solanales</taxon>
        <taxon>Convolvulaceae</taxon>
        <taxon>Cuscuteae</taxon>
        <taxon>Cuscuta</taxon>
        <taxon>Cuscuta subgen. Cuscuta</taxon>
    </lineage>
</organism>
<dbReference type="SMART" id="SM00545">
    <property type="entry name" value="JmjN"/>
    <property type="match status" value="1"/>
</dbReference>
<dbReference type="EMBL" id="CAMAPE010000031">
    <property type="protein sequence ID" value="CAH9093740.1"/>
    <property type="molecule type" value="Genomic_DNA"/>
</dbReference>
<accession>A0A9P0Z8I4</accession>
<dbReference type="GO" id="GO:0000785">
    <property type="term" value="C:chromatin"/>
    <property type="evidence" value="ECO:0007669"/>
    <property type="project" value="TreeGrafter"/>
</dbReference>